<feature type="transmembrane region" description="Helical" evidence="6">
    <location>
        <begin position="189"/>
        <end position="209"/>
    </location>
</feature>
<comment type="subcellular location">
    <subcellularLocation>
        <location evidence="1">Membrane</location>
        <topology evidence="1">Multi-pass membrane protein</topology>
    </subcellularLocation>
</comment>
<dbReference type="Proteomes" id="UP000555828">
    <property type="component" value="Unassembled WGS sequence"/>
</dbReference>
<evidence type="ECO:0000256" key="6">
    <source>
        <dbReference type="SAM" id="Phobius"/>
    </source>
</evidence>
<dbReference type="GO" id="GO:0035435">
    <property type="term" value="P:phosphate ion transmembrane transport"/>
    <property type="evidence" value="ECO:0007669"/>
    <property type="project" value="TreeGrafter"/>
</dbReference>
<proteinExistence type="predicted"/>
<evidence type="ECO:0000256" key="1">
    <source>
        <dbReference type="ARBA" id="ARBA00004141"/>
    </source>
</evidence>
<feature type="transmembrane region" description="Helical" evidence="6">
    <location>
        <begin position="35"/>
        <end position="53"/>
    </location>
</feature>
<dbReference type="RefSeq" id="WP_184619517.1">
    <property type="nucleotide sequence ID" value="NZ_JACHEX010000003.1"/>
</dbReference>
<dbReference type="GO" id="GO:0005315">
    <property type="term" value="F:phosphate transmembrane transporter activity"/>
    <property type="evidence" value="ECO:0007669"/>
    <property type="project" value="InterPro"/>
</dbReference>
<dbReference type="Pfam" id="PF01384">
    <property type="entry name" value="PHO4"/>
    <property type="match status" value="1"/>
</dbReference>
<dbReference type="PANTHER" id="PTHR11101">
    <property type="entry name" value="PHOSPHATE TRANSPORTER"/>
    <property type="match status" value="1"/>
</dbReference>
<protein>
    <submittedName>
        <fullName evidence="7">PiT family inorganic phosphate transporter</fullName>
    </submittedName>
</protein>
<evidence type="ECO:0000313" key="7">
    <source>
        <dbReference type="EMBL" id="MBB6062887.1"/>
    </source>
</evidence>
<dbReference type="InterPro" id="IPR001204">
    <property type="entry name" value="Phos_transporter"/>
</dbReference>
<feature type="transmembrane region" description="Helical" evidence="6">
    <location>
        <begin position="65"/>
        <end position="84"/>
    </location>
</feature>
<comment type="caution">
    <text evidence="7">The sequence shown here is derived from an EMBL/GenBank/DDBJ whole genome shotgun (WGS) entry which is preliminary data.</text>
</comment>
<keyword evidence="4 6" id="KW-1133">Transmembrane helix</keyword>
<gene>
    <name evidence="7" type="ORF">HNP65_001339</name>
</gene>
<sequence>MYVIFSVFFGILLGSNDSANIFGPSVENGVLRYKIATKVAALSVFLGALIGGEKGIRTISNFSNMSLYFAAISVFSAALTMLILSKIGIPSSSSQAIVGAILAVGILNNNVNWKILIKLVIAWVTTPVGGIIFGFLLYRILSVPFNKIRSFWVREKVIVISTLLVGAYGSYALGANNVANITGVFANQIGIKMAALVGGLSMAVGALFSNKKVMYTVSKKIIELDYFSSAISILGQSITVWIYSVIGIPVSVSQAIVGAVIGTGLARGSKLTNKKIIFQIITTWVATPLFSGLFTIIVYYFSKIFF</sequence>
<keyword evidence="8" id="KW-1185">Reference proteome</keyword>
<keyword evidence="2" id="KW-0813">Transport</keyword>
<name>A0A841GKG8_9BACT</name>
<evidence type="ECO:0000313" key="8">
    <source>
        <dbReference type="Proteomes" id="UP000555828"/>
    </source>
</evidence>
<feature type="transmembrane region" description="Helical" evidence="6">
    <location>
        <begin position="278"/>
        <end position="301"/>
    </location>
</feature>
<organism evidence="7 8">
    <name type="scientific">Thermosipho japonicus</name>
    <dbReference type="NCBI Taxonomy" id="90323"/>
    <lineage>
        <taxon>Bacteria</taxon>
        <taxon>Thermotogati</taxon>
        <taxon>Thermotogota</taxon>
        <taxon>Thermotogae</taxon>
        <taxon>Thermotogales</taxon>
        <taxon>Fervidobacteriaceae</taxon>
        <taxon>Thermosipho</taxon>
    </lineage>
</organism>
<accession>A0A841GKG8</accession>
<feature type="transmembrane region" description="Helical" evidence="6">
    <location>
        <begin position="157"/>
        <end position="174"/>
    </location>
</feature>
<dbReference type="AlphaFoldDB" id="A0A841GKG8"/>
<evidence type="ECO:0000256" key="2">
    <source>
        <dbReference type="ARBA" id="ARBA00022448"/>
    </source>
</evidence>
<keyword evidence="5 6" id="KW-0472">Membrane</keyword>
<reference evidence="7 8" key="1">
    <citation type="submission" date="2020-08" db="EMBL/GenBank/DDBJ databases">
        <title>Genomic Encyclopedia of Type Strains, Phase IV (KMG-IV): sequencing the most valuable type-strain genomes for metagenomic binning, comparative biology and taxonomic classification.</title>
        <authorList>
            <person name="Goeker M."/>
        </authorList>
    </citation>
    <scope>NUCLEOTIDE SEQUENCE [LARGE SCALE GENOMIC DNA]</scope>
    <source>
        <strain evidence="7 8">DSM 13481</strain>
    </source>
</reference>
<keyword evidence="3 6" id="KW-0812">Transmembrane</keyword>
<evidence type="ECO:0000256" key="5">
    <source>
        <dbReference type="ARBA" id="ARBA00023136"/>
    </source>
</evidence>
<feature type="transmembrane region" description="Helical" evidence="6">
    <location>
        <begin position="248"/>
        <end position="266"/>
    </location>
</feature>
<dbReference type="GO" id="GO:0016020">
    <property type="term" value="C:membrane"/>
    <property type="evidence" value="ECO:0007669"/>
    <property type="project" value="UniProtKB-SubCell"/>
</dbReference>
<evidence type="ECO:0000256" key="3">
    <source>
        <dbReference type="ARBA" id="ARBA00022692"/>
    </source>
</evidence>
<feature type="transmembrane region" description="Helical" evidence="6">
    <location>
        <begin position="115"/>
        <end position="137"/>
    </location>
</feature>
<evidence type="ECO:0000256" key="4">
    <source>
        <dbReference type="ARBA" id="ARBA00022989"/>
    </source>
</evidence>
<dbReference type="PANTHER" id="PTHR11101:SF80">
    <property type="entry name" value="PHOSPHATE TRANSPORTER"/>
    <property type="match status" value="1"/>
</dbReference>
<dbReference type="EMBL" id="JACHEX010000003">
    <property type="protein sequence ID" value="MBB6062887.1"/>
    <property type="molecule type" value="Genomic_DNA"/>
</dbReference>